<feature type="non-terminal residue" evidence="1">
    <location>
        <position position="1"/>
    </location>
</feature>
<gene>
    <name evidence="1" type="ORF">S03H2_42164</name>
</gene>
<dbReference type="EMBL" id="BARU01026229">
    <property type="protein sequence ID" value="GAH75176.1"/>
    <property type="molecule type" value="Genomic_DNA"/>
</dbReference>
<comment type="caution">
    <text evidence="1">The sequence shown here is derived from an EMBL/GenBank/DDBJ whole genome shotgun (WGS) entry which is preliminary data.</text>
</comment>
<accession>X1HYD6</accession>
<evidence type="ECO:0000313" key="1">
    <source>
        <dbReference type="EMBL" id="GAH75176.1"/>
    </source>
</evidence>
<dbReference type="AlphaFoldDB" id="X1HYD6"/>
<feature type="non-terminal residue" evidence="1">
    <location>
        <position position="272"/>
    </location>
</feature>
<proteinExistence type="predicted"/>
<protein>
    <recommendedName>
        <fullName evidence="2">NodB homology domain-containing protein</fullName>
    </recommendedName>
</protein>
<sequence length="272" mass="32606">GTKTVWVYPPRDKYSKGDSLQRPEYLAFIKDIKDKGFEIGLHSVGSGDFKRDEILKGIEEFKGKIGEYPKIHVNHSYNKDSIYGGYKRFNFPLRQIVKWIYPQYAGVFQGEEEQSPFFWGDKHKEIIQFNRNHEIDEINTIKYDRYMPYIDPNRSKYANYWFSATFAPNQWIFNRIVTPESIQRLEKENGICIIFTHLGYYMKNGQIDPGFVERIEMLSRNPNGIYMPVTRVLKRIAAKRERNRQQPYPVLPWMVKLRMELQHLWTRIKYRK</sequence>
<evidence type="ECO:0008006" key="2">
    <source>
        <dbReference type="Google" id="ProtNLM"/>
    </source>
</evidence>
<organism evidence="1">
    <name type="scientific">marine sediment metagenome</name>
    <dbReference type="NCBI Taxonomy" id="412755"/>
    <lineage>
        <taxon>unclassified sequences</taxon>
        <taxon>metagenomes</taxon>
        <taxon>ecological metagenomes</taxon>
    </lineage>
</organism>
<name>X1HYD6_9ZZZZ</name>
<reference evidence="1" key="1">
    <citation type="journal article" date="2014" name="Front. Microbiol.">
        <title>High frequency of phylogenetically diverse reductive dehalogenase-homologous genes in deep subseafloor sedimentary metagenomes.</title>
        <authorList>
            <person name="Kawai M."/>
            <person name="Futagami T."/>
            <person name="Toyoda A."/>
            <person name="Takaki Y."/>
            <person name="Nishi S."/>
            <person name="Hori S."/>
            <person name="Arai W."/>
            <person name="Tsubouchi T."/>
            <person name="Morono Y."/>
            <person name="Uchiyama I."/>
            <person name="Ito T."/>
            <person name="Fujiyama A."/>
            <person name="Inagaki F."/>
            <person name="Takami H."/>
        </authorList>
    </citation>
    <scope>NUCLEOTIDE SEQUENCE</scope>
    <source>
        <strain evidence="1">Expedition CK06-06</strain>
    </source>
</reference>